<dbReference type="EMBL" id="JALJOR010000011">
    <property type="protein sequence ID" value="KAK9808840.1"/>
    <property type="molecule type" value="Genomic_DNA"/>
</dbReference>
<feature type="coiled-coil region" evidence="1">
    <location>
        <begin position="258"/>
        <end position="285"/>
    </location>
</feature>
<sequence length="487" mass="52462">MSASAAAAFHRWRYARLKTSFGRQLQQILSETQQLLLARLTAHDLEVAQASHQAADKQAAEAQHHDAILRMEAIVRATGERAAAAEADLAAKSEACAALQLLMAELAGLTVAEAAALQERAAGAEQLKQQLVQMHATVSGLEATRQQMQQAADRLSVELAAERECSRALRAGQALRDAIVQALDDPPGQDAARIIERLGTELDVKVEEVAQLAAKLAAMETLGRQLERQSGTETRVKELQDQVCALQLQLASAPPTHISEVTGRLREAEAEVQRLHITSAALRKVLEERPAGAASAEGRAASLSPQKARIAAFGHNKPPAPGGAANAAMLDALADAERRCKEAASGRAEAVQQLQGERDLWRAARDVFVDRVLDLHAYAGSKVLLQTAFAGWRLHLSEAKLAGLEAALQTSQGQAQRAITSIAKRSAALHTYLEGQLQFWEGQALSEVLLHWRLQMAQQASQRHSLLLCMERGGKARRTTGGVAARH</sequence>
<reference evidence="2 3" key="1">
    <citation type="journal article" date="2024" name="Nat. Commun.">
        <title>Phylogenomics reveals the evolutionary origins of lichenization in chlorophyte algae.</title>
        <authorList>
            <person name="Puginier C."/>
            <person name="Libourel C."/>
            <person name="Otte J."/>
            <person name="Skaloud P."/>
            <person name="Haon M."/>
            <person name="Grisel S."/>
            <person name="Petersen M."/>
            <person name="Berrin J.G."/>
            <person name="Delaux P.M."/>
            <person name="Dal Grande F."/>
            <person name="Keller J."/>
        </authorList>
    </citation>
    <scope>NUCLEOTIDE SEQUENCE [LARGE SCALE GENOMIC DNA]</scope>
    <source>
        <strain evidence="2 3">SAG 2043</strain>
    </source>
</reference>
<dbReference type="AlphaFoldDB" id="A0AAW1PGA0"/>
<name>A0AAW1PGA0_9CHLO</name>
<keyword evidence="1" id="KW-0175">Coiled coil</keyword>
<comment type="caution">
    <text evidence="2">The sequence shown here is derived from an EMBL/GenBank/DDBJ whole genome shotgun (WGS) entry which is preliminary data.</text>
</comment>
<evidence type="ECO:0000256" key="1">
    <source>
        <dbReference type="SAM" id="Coils"/>
    </source>
</evidence>
<protein>
    <submittedName>
        <fullName evidence="2">Uncharacterized protein</fullName>
    </submittedName>
</protein>
<evidence type="ECO:0000313" key="3">
    <source>
        <dbReference type="Proteomes" id="UP001489004"/>
    </source>
</evidence>
<keyword evidence="3" id="KW-1185">Reference proteome</keyword>
<feature type="coiled-coil region" evidence="1">
    <location>
        <begin position="114"/>
        <end position="158"/>
    </location>
</feature>
<organism evidence="2 3">
    <name type="scientific">[Myrmecia] bisecta</name>
    <dbReference type="NCBI Taxonomy" id="41462"/>
    <lineage>
        <taxon>Eukaryota</taxon>
        <taxon>Viridiplantae</taxon>
        <taxon>Chlorophyta</taxon>
        <taxon>core chlorophytes</taxon>
        <taxon>Trebouxiophyceae</taxon>
        <taxon>Trebouxiales</taxon>
        <taxon>Trebouxiaceae</taxon>
        <taxon>Myrmecia</taxon>
    </lineage>
</organism>
<gene>
    <name evidence="2" type="ORF">WJX72_004742</name>
</gene>
<accession>A0AAW1PGA0</accession>
<evidence type="ECO:0000313" key="2">
    <source>
        <dbReference type="EMBL" id="KAK9808840.1"/>
    </source>
</evidence>
<dbReference type="Proteomes" id="UP001489004">
    <property type="component" value="Unassembled WGS sequence"/>
</dbReference>
<proteinExistence type="predicted"/>